<gene>
    <name evidence="3" type="ORF">ACFP57_08650</name>
</gene>
<feature type="compositionally biased region" description="Basic and acidic residues" evidence="1">
    <location>
        <begin position="17"/>
        <end position="27"/>
    </location>
</feature>
<dbReference type="InterPro" id="IPR050464">
    <property type="entry name" value="Zeta_carotene_desat/Oxidored"/>
</dbReference>
<comment type="caution">
    <text evidence="3">The sequence shown here is derived from an EMBL/GenBank/DDBJ whole genome shotgun (WGS) entry which is preliminary data.</text>
</comment>
<dbReference type="EMBL" id="JBHSUA010000018">
    <property type="protein sequence ID" value="MFC6397046.1"/>
    <property type="molecule type" value="Genomic_DNA"/>
</dbReference>
<dbReference type="RefSeq" id="WP_343884757.1">
    <property type="nucleotide sequence ID" value="NZ_BAAAKI010000003.1"/>
</dbReference>
<evidence type="ECO:0000259" key="2">
    <source>
        <dbReference type="Pfam" id="PF01593"/>
    </source>
</evidence>
<accession>A0ABW1X590</accession>
<dbReference type="PANTHER" id="PTHR42923:SF43">
    <property type="entry name" value="AMINE OXIDASE"/>
    <property type="match status" value="1"/>
</dbReference>
<evidence type="ECO:0000313" key="3">
    <source>
        <dbReference type="EMBL" id="MFC6397046.1"/>
    </source>
</evidence>
<dbReference type="SUPFAM" id="SSF51905">
    <property type="entry name" value="FAD/NAD(P)-binding domain"/>
    <property type="match status" value="1"/>
</dbReference>
<feature type="domain" description="Amine oxidase" evidence="2">
    <location>
        <begin position="47"/>
        <end position="489"/>
    </location>
</feature>
<proteinExistence type="predicted"/>
<dbReference type="Gene3D" id="3.50.50.60">
    <property type="entry name" value="FAD/NAD(P)-binding domain"/>
    <property type="match status" value="1"/>
</dbReference>
<sequence length="531" mass="57612">MAAKLTGPKPSSVGWRPGRDRRAECHPGPRGAGRASGQRVVVVGGGIAGLSAATELAERGVRVTVVEAQPQLGGRASSWAVDLANGDRTTMSRGFHAFFRQYYQLRALLRRADPTLSCLRPVDDYPLVLKDGPRDSFARIPRTPPFNLVGFVATSPSFPVTALGRVDLDAAMGLLDVRFPDTFEEFDGVSAAEVLDRLRFPDAARHLALEVFARSFFADPREFSGGELVAMFHTYFVGSAEGLLFDVAADDFTTALWNPLADRLRRLGVEFQLGTRVQAVHEDDDQVRVSTDAAELRADAVVLATDLAPLKKIIAANPSLGDEQWRDSIAGLRTSPPFAVWRRWYERRPANRSPDFLGTSGYGPLDNVSMVHQMERSAREWADAHDGAVVELHAYAIDQAANHDALRAELSAHQDVLHPELADAPVVGEQWLVREDCPLVGTSPWAERPGVTTPSQRVVLAGDGIRCDYPVALMERAATTGVLAANELLGGWGVAGSPVWTAPTRPRLAGVSLARRAIRPLAKKAADLSRS</sequence>
<reference evidence="4" key="1">
    <citation type="journal article" date="2019" name="Int. J. Syst. Evol. Microbiol.">
        <title>The Global Catalogue of Microorganisms (GCM) 10K type strain sequencing project: providing services to taxonomists for standard genome sequencing and annotation.</title>
        <authorList>
            <consortium name="The Broad Institute Genomics Platform"/>
            <consortium name="The Broad Institute Genome Sequencing Center for Infectious Disease"/>
            <person name="Wu L."/>
            <person name="Ma J."/>
        </authorList>
    </citation>
    <scope>NUCLEOTIDE SEQUENCE [LARGE SCALE GENOMIC DNA]</scope>
    <source>
        <strain evidence="4">CGMCC 1.15277</strain>
    </source>
</reference>
<feature type="region of interest" description="Disordered" evidence="1">
    <location>
        <begin position="1"/>
        <end position="36"/>
    </location>
</feature>
<dbReference type="Proteomes" id="UP001596266">
    <property type="component" value="Unassembled WGS sequence"/>
</dbReference>
<dbReference type="Pfam" id="PF01593">
    <property type="entry name" value="Amino_oxidase"/>
    <property type="match status" value="1"/>
</dbReference>
<evidence type="ECO:0000256" key="1">
    <source>
        <dbReference type="SAM" id="MobiDB-lite"/>
    </source>
</evidence>
<name>A0ABW1X590_9ACTN</name>
<protein>
    <submittedName>
        <fullName evidence="3">FAD-dependent oxidoreductase</fullName>
    </submittedName>
</protein>
<dbReference type="PANTHER" id="PTHR42923">
    <property type="entry name" value="PROTOPORPHYRINOGEN OXIDASE"/>
    <property type="match status" value="1"/>
</dbReference>
<dbReference type="PRINTS" id="PR00419">
    <property type="entry name" value="ADXRDTASE"/>
</dbReference>
<dbReference type="InterPro" id="IPR002937">
    <property type="entry name" value="Amino_oxidase"/>
</dbReference>
<dbReference type="InterPro" id="IPR036188">
    <property type="entry name" value="FAD/NAD-bd_sf"/>
</dbReference>
<keyword evidence="4" id="KW-1185">Reference proteome</keyword>
<organism evidence="3 4">
    <name type="scientific">Luteococcus sanguinis</name>
    <dbReference type="NCBI Taxonomy" id="174038"/>
    <lineage>
        <taxon>Bacteria</taxon>
        <taxon>Bacillati</taxon>
        <taxon>Actinomycetota</taxon>
        <taxon>Actinomycetes</taxon>
        <taxon>Propionibacteriales</taxon>
        <taxon>Propionibacteriaceae</taxon>
        <taxon>Luteococcus</taxon>
    </lineage>
</organism>
<evidence type="ECO:0000313" key="4">
    <source>
        <dbReference type="Proteomes" id="UP001596266"/>
    </source>
</evidence>